<evidence type="ECO:0000256" key="2">
    <source>
        <dbReference type="SAM" id="Coils"/>
    </source>
</evidence>
<dbReference type="Proteomes" id="UP000095280">
    <property type="component" value="Unplaced"/>
</dbReference>
<evidence type="ECO:0000313" key="5">
    <source>
        <dbReference type="WBParaSite" id="maker-uti_cns_0014470-snap-gene-0.3-mRNA-1"/>
    </source>
</evidence>
<dbReference type="PANTHER" id="PTHR32123">
    <property type="entry name" value="BICD FAMILY-LIKE CARGO ADAPTER"/>
    <property type="match status" value="1"/>
</dbReference>
<proteinExistence type="predicted"/>
<keyword evidence="1 2" id="KW-0175">Coiled coil</keyword>
<feature type="compositionally biased region" description="Pro residues" evidence="3">
    <location>
        <begin position="1203"/>
        <end position="1212"/>
    </location>
</feature>
<evidence type="ECO:0000256" key="3">
    <source>
        <dbReference type="SAM" id="MobiDB-lite"/>
    </source>
</evidence>
<evidence type="ECO:0000256" key="1">
    <source>
        <dbReference type="ARBA" id="ARBA00023054"/>
    </source>
</evidence>
<feature type="coiled-coil region" evidence="2">
    <location>
        <begin position="567"/>
        <end position="601"/>
    </location>
</feature>
<feature type="compositionally biased region" description="Basic and acidic residues" evidence="3">
    <location>
        <begin position="1"/>
        <end position="12"/>
    </location>
</feature>
<sequence length="1221" mass="130663">MSDEFSRYRCDMSSDNDDGGGGGGGGGGSGDNGTGANLVDMADSGMDLTGYLETYMGQRAAQSTGGHGASSGGVVENGGTANVYTELQRREQDLMLAAQLGRALLASNAELQHRNQRIAEEFGDRIQWLERERAGLRAKLDAVEQDYDCQMRELQSDVLRLREELRRQQLGRVELERERAAQAAALGRANERLAEESRQRRQAEQRAASQSAELQAELRARRAAMQEHLAQLAQLKEQLHSLHAQKAELECRLSQVAEERDALLSAAEDQQLAISRMQRRDQEQGDIIAEQEARIHDLQATAACLHRQVEALAPQAARSDTLMVLEAPPAGGESLFSELGGDAQQLFGWRQGVGDGDNCVEEDEEVEEILEEEGDTDDGVEVEEGSAGFGAVASAPAAPSRPNTLYAAPAGLSGAAAAGAGAIEEYDDDDVEIDDEVYLRSTLSDLSSPPYLPHDDEYEYDYEGDYAVGAAGGIGPVEMDEMRGEVLEVYYQLRGMCADLGRRRGGGAGGSQPGKTPDELAMVEMDFRLGSLRQVLGELRGLIGDIGGLREGAAETAASSRVQAQVVESLQEQVRQKDRELEAKSTELQRLGQELNIQQQESLILQDSADAGAQHELQEAAQRPSGYRGPSSLFTAKFSVTASTVVTSTVNRQVTNCFQYKIPKSHLLAEPLQFGGFGLQLAIFLAHLLLQTLHTCACTRLEAAVCSRGVAAANVADEATQLAQHLPQRAEPEVHLNHGQLVRRFARLRAAGAAAAPPSQIGAHARAAGSTPPAPRAHLVHLHRPDTPRGADSVVALVVVLVFVIVRQVGRRAQVRQSRPRRRFQRRRRRILQWLRRPGGAAPLRPAGAAYRVLGRLGAAGAEATRRESSAALLNFDTVVGIALLLKDLFHLFVFLDTVVAVADSLAPAEQLLSIAAQLAEQRLPASGRRLQHHQRVRAGSLNAGFSVLVASTTYHHLTVGSFNLTVQTGGGGLQVVNPRLLLGDDVALLLIPALHPGDGQLLILGRREQGVPLLCHLTEPTLQFGLLLRVQRVQLLLELGQLGQVLLHSRPTGPQLRLQLRRLAGRSLLRLATLAALLGQTLLHPAQLLSPQLLPEAQHPLNSVAKFFGNSLVSVLQFGVAGQEGAAQLGGQHEVLLPALQLCVNVGGAAVLYDAAAAGAVTAGALGGPLAHVGLQVAGQVHARVGHVDKICACAVVAAAAAPPPPPPPPSSLSDDMSQR</sequence>
<feature type="region of interest" description="Disordered" evidence="3">
    <location>
        <begin position="186"/>
        <end position="214"/>
    </location>
</feature>
<feature type="region of interest" description="Disordered" evidence="3">
    <location>
        <begin position="1"/>
        <end position="38"/>
    </location>
</feature>
<name>A0A1I8INK8_9PLAT</name>
<reference evidence="5" key="1">
    <citation type="submission" date="2016-11" db="UniProtKB">
        <authorList>
            <consortium name="WormBaseParasite"/>
        </authorList>
    </citation>
    <scope>IDENTIFICATION</scope>
</reference>
<feature type="compositionally biased region" description="Low complexity" evidence="3">
    <location>
        <begin position="205"/>
        <end position="214"/>
    </location>
</feature>
<protein>
    <submittedName>
        <fullName evidence="5">HAP1 N-terminal domain-containing protein</fullName>
    </submittedName>
</protein>
<dbReference type="InterPro" id="IPR051149">
    <property type="entry name" value="Spindly/BICDR_Dynein_Adapter"/>
</dbReference>
<dbReference type="WBParaSite" id="maker-uti_cns_0014470-snap-gene-0.3-mRNA-1">
    <property type="protein sequence ID" value="maker-uti_cns_0014470-snap-gene-0.3-mRNA-1"/>
    <property type="gene ID" value="maker-uti_cns_0014470-snap-gene-0.3"/>
</dbReference>
<feature type="compositionally biased region" description="Gly residues" evidence="3">
    <location>
        <begin position="19"/>
        <end position="33"/>
    </location>
</feature>
<feature type="compositionally biased region" description="Basic and acidic residues" evidence="3">
    <location>
        <begin position="189"/>
        <end position="204"/>
    </location>
</feature>
<dbReference type="PANTHER" id="PTHR32123:SF13">
    <property type="entry name" value="BICAUDAL D-RELATED PROTEIN HOMOLOG"/>
    <property type="match status" value="1"/>
</dbReference>
<dbReference type="AlphaFoldDB" id="A0A1I8INK8"/>
<feature type="region of interest" description="Disordered" evidence="3">
    <location>
        <begin position="1202"/>
        <end position="1221"/>
    </location>
</feature>
<organism evidence="4 5">
    <name type="scientific">Macrostomum lignano</name>
    <dbReference type="NCBI Taxonomy" id="282301"/>
    <lineage>
        <taxon>Eukaryota</taxon>
        <taxon>Metazoa</taxon>
        <taxon>Spiralia</taxon>
        <taxon>Lophotrochozoa</taxon>
        <taxon>Platyhelminthes</taxon>
        <taxon>Rhabditophora</taxon>
        <taxon>Macrostomorpha</taxon>
        <taxon>Macrostomida</taxon>
        <taxon>Macrostomidae</taxon>
        <taxon>Macrostomum</taxon>
    </lineage>
</organism>
<evidence type="ECO:0000313" key="4">
    <source>
        <dbReference type="Proteomes" id="UP000095280"/>
    </source>
</evidence>
<keyword evidence="4" id="KW-1185">Reference proteome</keyword>
<accession>A0A1I8INK8</accession>